<feature type="compositionally biased region" description="Low complexity" evidence="1">
    <location>
        <begin position="28"/>
        <end position="56"/>
    </location>
</feature>
<dbReference type="EMBL" id="JAACJO010000001">
    <property type="protein sequence ID" value="KAF5363853.1"/>
    <property type="molecule type" value="Genomic_DNA"/>
</dbReference>
<name>A0A8H5GF62_9AGAR</name>
<comment type="caution">
    <text evidence="2">The sequence shown here is derived from an EMBL/GenBank/DDBJ whole genome shotgun (WGS) entry which is preliminary data.</text>
</comment>
<proteinExistence type="predicted"/>
<dbReference type="OrthoDB" id="21617at2759"/>
<evidence type="ECO:0000313" key="3">
    <source>
        <dbReference type="Proteomes" id="UP000559027"/>
    </source>
</evidence>
<sequence length="258" mass="28484">MSLNFNDPAGIQALLNQIRTSSAWQELEAASTSTSSQPSESTPTSTEGSAAESTAANLSGSSVASLLSQLQPASVTESPICSGVNAVEERPHHSGTTPPAFQRDALAVPTKDLRLLSFEESMPILLRLSRDSAFVEEVKKIKRDQDVLERQLWEGRRSIHKKYEEKLKAAKTKASIIGGNISKHDAEMLVDAHKKELNKFDRDRALSAWDSLVSQQQLKLQRSQVPTMHMTSDPAERELQQRVLQVLISIISPSMRKQ</sequence>
<keyword evidence="3" id="KW-1185">Reference proteome</keyword>
<protein>
    <submittedName>
        <fullName evidence="2">Uncharacterized protein</fullName>
    </submittedName>
</protein>
<organism evidence="2 3">
    <name type="scientific">Leucocoprinus leucothites</name>
    <dbReference type="NCBI Taxonomy" id="201217"/>
    <lineage>
        <taxon>Eukaryota</taxon>
        <taxon>Fungi</taxon>
        <taxon>Dikarya</taxon>
        <taxon>Basidiomycota</taxon>
        <taxon>Agaricomycotina</taxon>
        <taxon>Agaricomycetes</taxon>
        <taxon>Agaricomycetidae</taxon>
        <taxon>Agaricales</taxon>
        <taxon>Agaricineae</taxon>
        <taxon>Agaricaceae</taxon>
        <taxon>Leucocoprinus</taxon>
    </lineage>
</organism>
<feature type="region of interest" description="Disordered" evidence="1">
    <location>
        <begin position="26"/>
        <end position="57"/>
    </location>
</feature>
<evidence type="ECO:0000313" key="2">
    <source>
        <dbReference type="EMBL" id="KAF5363853.1"/>
    </source>
</evidence>
<accession>A0A8H5GF62</accession>
<evidence type="ECO:0000256" key="1">
    <source>
        <dbReference type="SAM" id="MobiDB-lite"/>
    </source>
</evidence>
<dbReference type="AlphaFoldDB" id="A0A8H5GF62"/>
<dbReference type="Proteomes" id="UP000559027">
    <property type="component" value="Unassembled WGS sequence"/>
</dbReference>
<reference evidence="2 3" key="1">
    <citation type="journal article" date="2020" name="ISME J.">
        <title>Uncovering the hidden diversity of litter-decomposition mechanisms in mushroom-forming fungi.</title>
        <authorList>
            <person name="Floudas D."/>
            <person name="Bentzer J."/>
            <person name="Ahren D."/>
            <person name="Johansson T."/>
            <person name="Persson P."/>
            <person name="Tunlid A."/>
        </authorList>
    </citation>
    <scope>NUCLEOTIDE SEQUENCE [LARGE SCALE GENOMIC DNA]</scope>
    <source>
        <strain evidence="2 3">CBS 146.42</strain>
    </source>
</reference>
<gene>
    <name evidence="2" type="ORF">D9756_000593</name>
</gene>